<feature type="transmembrane region" description="Helical" evidence="6">
    <location>
        <begin position="33"/>
        <end position="52"/>
    </location>
</feature>
<dbReference type="Proteomes" id="UP000198850">
    <property type="component" value="Unassembled WGS sequence"/>
</dbReference>
<dbReference type="PANTHER" id="PTHR31885:SF6">
    <property type="entry name" value="GH04784P"/>
    <property type="match status" value="1"/>
</dbReference>
<feature type="transmembrane region" description="Helical" evidence="6">
    <location>
        <begin position="83"/>
        <end position="104"/>
    </location>
</feature>
<comment type="similarity">
    <text evidence="2">Belongs to the TMEM86 family.</text>
</comment>
<feature type="transmembrane region" description="Helical" evidence="6">
    <location>
        <begin position="7"/>
        <end position="27"/>
    </location>
</feature>
<organism evidence="7 8">
    <name type="scientific">Pedobacter hartonius</name>
    <dbReference type="NCBI Taxonomy" id="425514"/>
    <lineage>
        <taxon>Bacteria</taxon>
        <taxon>Pseudomonadati</taxon>
        <taxon>Bacteroidota</taxon>
        <taxon>Sphingobacteriia</taxon>
        <taxon>Sphingobacteriales</taxon>
        <taxon>Sphingobacteriaceae</taxon>
        <taxon>Pedobacter</taxon>
    </lineage>
</organism>
<feature type="transmembrane region" description="Helical" evidence="6">
    <location>
        <begin position="141"/>
        <end position="162"/>
    </location>
</feature>
<keyword evidence="3 6" id="KW-0812">Transmembrane</keyword>
<dbReference type="PANTHER" id="PTHR31885">
    <property type="entry name" value="GH04784P"/>
    <property type="match status" value="1"/>
</dbReference>
<proteinExistence type="inferred from homology"/>
<evidence type="ECO:0000256" key="3">
    <source>
        <dbReference type="ARBA" id="ARBA00022692"/>
    </source>
</evidence>
<feature type="transmembrane region" description="Helical" evidence="6">
    <location>
        <begin position="174"/>
        <end position="192"/>
    </location>
</feature>
<evidence type="ECO:0000313" key="7">
    <source>
        <dbReference type="EMBL" id="SEB20353.1"/>
    </source>
</evidence>
<keyword evidence="5 6" id="KW-0472">Membrane</keyword>
<dbReference type="GO" id="GO:0016020">
    <property type="term" value="C:membrane"/>
    <property type="evidence" value="ECO:0007669"/>
    <property type="project" value="UniProtKB-SubCell"/>
</dbReference>
<dbReference type="InterPro" id="IPR012506">
    <property type="entry name" value="TMEM86B-like"/>
</dbReference>
<keyword evidence="4 6" id="KW-1133">Transmembrane helix</keyword>
<dbReference type="EMBL" id="FNRA01000016">
    <property type="protein sequence ID" value="SEB20353.1"/>
    <property type="molecule type" value="Genomic_DNA"/>
</dbReference>
<evidence type="ECO:0000256" key="1">
    <source>
        <dbReference type="ARBA" id="ARBA00004141"/>
    </source>
</evidence>
<gene>
    <name evidence="7" type="ORF">SAMN05443550_11681</name>
</gene>
<name>A0A1H4HEV8_9SPHI</name>
<dbReference type="RefSeq" id="WP_090559920.1">
    <property type="nucleotide sequence ID" value="NZ_FNRA01000016.1"/>
</dbReference>
<dbReference type="STRING" id="425514.SAMN05443550_11681"/>
<dbReference type="AlphaFoldDB" id="A0A1H4HEV8"/>
<keyword evidence="8" id="KW-1185">Reference proteome</keyword>
<dbReference type="GO" id="GO:0016787">
    <property type="term" value="F:hydrolase activity"/>
    <property type="evidence" value="ECO:0007669"/>
    <property type="project" value="TreeGrafter"/>
</dbReference>
<feature type="transmembrane region" description="Helical" evidence="6">
    <location>
        <begin position="116"/>
        <end position="135"/>
    </location>
</feature>
<evidence type="ECO:0000313" key="8">
    <source>
        <dbReference type="Proteomes" id="UP000198850"/>
    </source>
</evidence>
<sequence length="232" mass="26238">MLKKFPVFKLAYALIFVLVLAAEYWHWTRLNFAVKPAIALVLLTFLCLSTTLKGRFHQRLFTGLVFALTGDTLLMLCNYNPSYFLYGLIAFLICHVFYISAFYLDFLSAKELDKKGARIAIGSCAVVFTAFYFYLRPHLPLLKLPVLICVFTGALMVMMAAFRNQRVNSLSFKLVLTGVLFFILADALMAQVHFIKPFIHADLLISAVYMIAQCLIITGGVERKLIHTQTAV</sequence>
<accession>A0A1H4HEV8</accession>
<reference evidence="7 8" key="1">
    <citation type="submission" date="2016-10" db="EMBL/GenBank/DDBJ databases">
        <authorList>
            <person name="de Groot N.N."/>
        </authorList>
    </citation>
    <scope>NUCLEOTIDE SEQUENCE [LARGE SCALE GENOMIC DNA]</scope>
    <source>
        <strain evidence="7 8">DSM 19033</strain>
    </source>
</reference>
<feature type="transmembrane region" description="Helical" evidence="6">
    <location>
        <begin position="198"/>
        <end position="221"/>
    </location>
</feature>
<evidence type="ECO:0000256" key="6">
    <source>
        <dbReference type="SAM" id="Phobius"/>
    </source>
</evidence>
<feature type="transmembrane region" description="Helical" evidence="6">
    <location>
        <begin position="59"/>
        <end position="77"/>
    </location>
</feature>
<evidence type="ECO:0000256" key="4">
    <source>
        <dbReference type="ARBA" id="ARBA00022989"/>
    </source>
</evidence>
<evidence type="ECO:0000256" key="2">
    <source>
        <dbReference type="ARBA" id="ARBA00007375"/>
    </source>
</evidence>
<dbReference type="Pfam" id="PF07947">
    <property type="entry name" value="YhhN"/>
    <property type="match status" value="1"/>
</dbReference>
<evidence type="ECO:0000256" key="5">
    <source>
        <dbReference type="ARBA" id="ARBA00023136"/>
    </source>
</evidence>
<protein>
    <submittedName>
        <fullName evidence="7">Uncharacterized membrane protein YhhN</fullName>
    </submittedName>
</protein>
<comment type="subcellular location">
    <subcellularLocation>
        <location evidence="1">Membrane</location>
        <topology evidence="1">Multi-pass membrane protein</topology>
    </subcellularLocation>
</comment>
<dbReference type="OrthoDB" id="5651790at2"/>